<sequence>MAFCTLRMIEVLLADVYQNEDNNCNINTQMWKGGDTDAEITFRPLINQSICPTFWLSKWLNQTERQQLDKPLWLLKRINKHATVEFTSKSIYQVMEQAGIENNHAVTSIRAVSFTKAFSLGFSKIAIDRFSRHSDSSMVTLKQCDKKQQ</sequence>
<proteinExistence type="predicted"/>
<evidence type="ECO:0008006" key="3">
    <source>
        <dbReference type="Google" id="ProtNLM"/>
    </source>
</evidence>
<evidence type="ECO:0000313" key="1">
    <source>
        <dbReference type="EMBL" id="KAA6369257.1"/>
    </source>
</evidence>
<organism evidence="1 2">
    <name type="scientific">Streblomastix strix</name>
    <dbReference type="NCBI Taxonomy" id="222440"/>
    <lineage>
        <taxon>Eukaryota</taxon>
        <taxon>Metamonada</taxon>
        <taxon>Preaxostyla</taxon>
        <taxon>Oxymonadida</taxon>
        <taxon>Streblomastigidae</taxon>
        <taxon>Streblomastix</taxon>
    </lineage>
</organism>
<evidence type="ECO:0000313" key="2">
    <source>
        <dbReference type="Proteomes" id="UP000324800"/>
    </source>
</evidence>
<accession>A0A5J4UFT5</accession>
<dbReference type="GO" id="GO:0006310">
    <property type="term" value="P:DNA recombination"/>
    <property type="evidence" value="ECO:0007669"/>
    <property type="project" value="InterPro"/>
</dbReference>
<gene>
    <name evidence="1" type="ORF">EZS28_035215</name>
</gene>
<protein>
    <recommendedName>
        <fullName evidence="3">Tyr recombinase domain-containing protein</fullName>
    </recommendedName>
</protein>
<comment type="caution">
    <text evidence="1">The sequence shown here is derived from an EMBL/GenBank/DDBJ whole genome shotgun (WGS) entry which is preliminary data.</text>
</comment>
<dbReference type="InterPro" id="IPR013762">
    <property type="entry name" value="Integrase-like_cat_sf"/>
</dbReference>
<dbReference type="Proteomes" id="UP000324800">
    <property type="component" value="Unassembled WGS sequence"/>
</dbReference>
<name>A0A5J4UFT5_9EUKA</name>
<reference evidence="1 2" key="1">
    <citation type="submission" date="2019-03" db="EMBL/GenBank/DDBJ databases">
        <title>Single cell metagenomics reveals metabolic interactions within the superorganism composed of flagellate Streblomastix strix and complex community of Bacteroidetes bacteria on its surface.</title>
        <authorList>
            <person name="Treitli S.C."/>
            <person name="Kolisko M."/>
            <person name="Husnik F."/>
            <person name="Keeling P."/>
            <person name="Hampl V."/>
        </authorList>
    </citation>
    <scope>NUCLEOTIDE SEQUENCE [LARGE SCALE GENOMIC DNA]</scope>
    <source>
        <strain evidence="1">ST1C</strain>
    </source>
</reference>
<dbReference type="AlphaFoldDB" id="A0A5J4UFT5"/>
<dbReference type="GO" id="GO:0003677">
    <property type="term" value="F:DNA binding"/>
    <property type="evidence" value="ECO:0007669"/>
    <property type="project" value="InterPro"/>
</dbReference>
<dbReference type="GO" id="GO:0015074">
    <property type="term" value="P:DNA integration"/>
    <property type="evidence" value="ECO:0007669"/>
    <property type="project" value="InterPro"/>
</dbReference>
<dbReference type="Gene3D" id="1.10.443.10">
    <property type="entry name" value="Intergrase catalytic core"/>
    <property type="match status" value="1"/>
</dbReference>
<dbReference type="EMBL" id="SNRW01016545">
    <property type="protein sequence ID" value="KAA6369257.1"/>
    <property type="molecule type" value="Genomic_DNA"/>
</dbReference>